<keyword evidence="3" id="KW-1015">Disulfide bond</keyword>
<dbReference type="PROSITE" id="PS50240">
    <property type="entry name" value="TRYPSIN_DOM"/>
    <property type="match status" value="1"/>
</dbReference>
<feature type="chain" id="PRO_5006182247" evidence="5">
    <location>
        <begin position="23"/>
        <end position="538"/>
    </location>
</feature>
<evidence type="ECO:0000256" key="3">
    <source>
        <dbReference type="ARBA" id="ARBA00023157"/>
    </source>
</evidence>
<dbReference type="InterPro" id="IPR001254">
    <property type="entry name" value="Trypsin_dom"/>
</dbReference>
<evidence type="ECO:0000256" key="5">
    <source>
        <dbReference type="SAM" id="SignalP"/>
    </source>
</evidence>
<dbReference type="Pfam" id="PF00089">
    <property type="entry name" value="Trypsin"/>
    <property type="match status" value="1"/>
</dbReference>
<dbReference type="FunFam" id="2.40.10.10:FF:000068">
    <property type="entry name" value="transmembrane protease serine 2"/>
    <property type="match status" value="1"/>
</dbReference>
<evidence type="ECO:0000256" key="4">
    <source>
        <dbReference type="RuleBase" id="RU363034"/>
    </source>
</evidence>
<dbReference type="Gene3D" id="2.60.40.10">
    <property type="entry name" value="Immunoglobulins"/>
    <property type="match status" value="1"/>
</dbReference>
<dbReference type="PRINTS" id="PR00722">
    <property type="entry name" value="CHYMOTRYPSIN"/>
</dbReference>
<keyword evidence="5" id="KW-0732">Signal</keyword>
<dbReference type="InterPro" id="IPR001314">
    <property type="entry name" value="Peptidase_S1A"/>
</dbReference>
<evidence type="ECO:0000259" key="6">
    <source>
        <dbReference type="PROSITE" id="PS50240"/>
    </source>
</evidence>
<gene>
    <name evidence="7" type="ORF">AAY55_07310</name>
</gene>
<evidence type="ECO:0000256" key="1">
    <source>
        <dbReference type="ARBA" id="ARBA00022670"/>
    </source>
</evidence>
<evidence type="ECO:0000313" key="7">
    <source>
        <dbReference type="EMBL" id="KQA23797.1"/>
    </source>
</evidence>
<feature type="signal peptide" evidence="5">
    <location>
        <begin position="1"/>
        <end position="22"/>
    </location>
</feature>
<dbReference type="InterPro" id="IPR050127">
    <property type="entry name" value="Serine_Proteases_S1"/>
</dbReference>
<dbReference type="PANTHER" id="PTHR24264">
    <property type="entry name" value="TRYPSIN-RELATED"/>
    <property type="match status" value="1"/>
</dbReference>
<name>A0A0Q0KJM2_VIBMT</name>
<dbReference type="InterPro" id="IPR043504">
    <property type="entry name" value="Peptidase_S1_PA_chymotrypsin"/>
</dbReference>
<comment type="caution">
    <text evidence="7">The sequence shown here is derived from an EMBL/GenBank/DDBJ whole genome shotgun (WGS) entry which is preliminary data.</text>
</comment>
<protein>
    <submittedName>
        <fullName evidence="7">Serine protease</fullName>
    </submittedName>
</protein>
<evidence type="ECO:0000313" key="8">
    <source>
        <dbReference type="Proteomes" id="UP000053724"/>
    </source>
</evidence>
<keyword evidence="4" id="KW-0720">Serine protease</keyword>
<dbReference type="GO" id="GO:0005615">
    <property type="term" value="C:extracellular space"/>
    <property type="evidence" value="ECO:0007669"/>
    <property type="project" value="TreeGrafter"/>
</dbReference>
<dbReference type="PROSITE" id="PS00135">
    <property type="entry name" value="TRYPSIN_SER"/>
    <property type="match status" value="1"/>
</dbReference>
<dbReference type="RefSeq" id="WP_055027682.1">
    <property type="nucleotide sequence ID" value="NZ_CP035688.1"/>
</dbReference>
<dbReference type="InterPro" id="IPR033116">
    <property type="entry name" value="TRYPSIN_SER"/>
</dbReference>
<organism evidence="7 8">
    <name type="scientific">Vibrio metoecus</name>
    <dbReference type="NCBI Taxonomy" id="1481663"/>
    <lineage>
        <taxon>Bacteria</taxon>
        <taxon>Pseudomonadati</taxon>
        <taxon>Pseudomonadota</taxon>
        <taxon>Gammaproteobacteria</taxon>
        <taxon>Vibrionales</taxon>
        <taxon>Vibrionaceae</taxon>
        <taxon>Vibrio</taxon>
    </lineage>
</organism>
<proteinExistence type="predicted"/>
<dbReference type="PANTHER" id="PTHR24264:SF83">
    <property type="entry name" value="COMPLEMENT FACTOR I"/>
    <property type="match status" value="1"/>
</dbReference>
<dbReference type="GO" id="GO:0004252">
    <property type="term" value="F:serine-type endopeptidase activity"/>
    <property type="evidence" value="ECO:0007669"/>
    <property type="project" value="InterPro"/>
</dbReference>
<feature type="domain" description="Peptidase S1" evidence="6">
    <location>
        <begin position="33"/>
        <end position="267"/>
    </location>
</feature>
<dbReference type="CDD" id="cd00190">
    <property type="entry name" value="Tryp_SPc"/>
    <property type="match status" value="1"/>
</dbReference>
<dbReference type="Proteomes" id="UP000053724">
    <property type="component" value="Unassembled WGS sequence"/>
</dbReference>
<dbReference type="InterPro" id="IPR020008">
    <property type="entry name" value="GlyGly_CTERM"/>
</dbReference>
<keyword evidence="1 4" id="KW-0645">Protease</keyword>
<dbReference type="Gene3D" id="2.40.10.10">
    <property type="entry name" value="Trypsin-like serine proteases"/>
    <property type="match status" value="1"/>
</dbReference>
<dbReference type="FunFam" id="2.40.10.10:FF:000002">
    <property type="entry name" value="Transmembrane protease serine"/>
    <property type="match status" value="1"/>
</dbReference>
<dbReference type="PATRIC" id="fig|1481663.8.peg.4591"/>
<reference evidence="7 8" key="1">
    <citation type="journal article" date="2015" name="Genome Biol. Evol.">
        <title>The Dynamics of Genetic Interactions between Vibrio metoecus and Vibrio cholerae, Two Close Relatives Co-Occurring in the Environment.</title>
        <authorList>
            <person name="Orata F.D."/>
            <person name="Kirchberger P.C."/>
            <person name="Meheust R."/>
            <person name="Barlow E.J."/>
            <person name="Tarr C.L."/>
            <person name="Boucher Y."/>
        </authorList>
    </citation>
    <scope>NUCLEOTIDE SEQUENCE [LARGE SCALE GENOMIC DNA]</scope>
    <source>
        <strain evidence="7 8">08-2459</strain>
    </source>
</reference>
<dbReference type="NCBIfam" id="TIGR03501">
    <property type="entry name" value="GlyGly_CTERM"/>
    <property type="match status" value="1"/>
</dbReference>
<dbReference type="InterPro" id="IPR013783">
    <property type="entry name" value="Ig-like_fold"/>
</dbReference>
<dbReference type="InterPro" id="IPR018114">
    <property type="entry name" value="TRYPSIN_HIS"/>
</dbReference>
<dbReference type="GO" id="GO:0006508">
    <property type="term" value="P:proteolysis"/>
    <property type="evidence" value="ECO:0007669"/>
    <property type="project" value="UniProtKB-KW"/>
</dbReference>
<sequence>MNKTLLSGVFGTLLFTSFQFSASGTESGVSSRIIGGEQANAGAWPYMVALTTHNGSDAWCGGSFLGSRYVLTAAHCVNKKDPAKIDVIVGAYDMKSNNTAERIRVKQIYVHEAYTYAEGGNDIAVLELESIPVLNQTSVIAEPDDFNELSKDNLLTVIGFGARKEVNGLKSDYPTTLHQVDVPFMPIDECRAKGGSYATQGANVFCAGAAGKDSCAGDSGGPIFFRTNNGLVQMGVVSWGNGCAQPNKPGVYTKLSEFNTWLHEQRLGLSYRQKQDLGIVRLNRYTERFHFTNNGANAINLTNPTATGSAGTLIGAITNTCPMNLVSGASCYVDVAYEVSALTKGQVKLDVSSTTMSSGHIYAWRYFDALAAAPAATVNYLANLPAHNTHVNDHAWTLQNNSLQTPALEKGEESVIVLENLPTGRLKFRYQVSSDSVFDMFQVYVNGKVEKSFYNNTEGNATISMYGSVNTVKLVYQRSILNNDAQSRVTVSQFSHDSQLFDFPTLTDSRSSDGGGSLGGAALALLFGCGWLRRRKAF</sequence>
<dbReference type="EMBL" id="LCUF01000007">
    <property type="protein sequence ID" value="KQA23797.1"/>
    <property type="molecule type" value="Genomic_DNA"/>
</dbReference>
<keyword evidence="2 4" id="KW-0378">Hydrolase</keyword>
<dbReference type="SUPFAM" id="SSF50494">
    <property type="entry name" value="Trypsin-like serine proteases"/>
    <property type="match status" value="1"/>
</dbReference>
<accession>A0A0Q0KJM2</accession>
<evidence type="ECO:0000256" key="2">
    <source>
        <dbReference type="ARBA" id="ARBA00022801"/>
    </source>
</evidence>
<dbReference type="InterPro" id="IPR009003">
    <property type="entry name" value="Peptidase_S1_PA"/>
</dbReference>
<dbReference type="SMART" id="SM00020">
    <property type="entry name" value="Tryp_SPc"/>
    <property type="match status" value="1"/>
</dbReference>
<dbReference type="PROSITE" id="PS00134">
    <property type="entry name" value="TRYPSIN_HIS"/>
    <property type="match status" value="1"/>
</dbReference>
<dbReference type="AlphaFoldDB" id="A0A0Q0KJM2"/>